<comment type="similarity">
    <text evidence="2">Belongs to the nucleotide-sugar transporter family. SLC35B subfamily.</text>
</comment>
<evidence type="ECO:0000256" key="3">
    <source>
        <dbReference type="ARBA" id="ARBA00022448"/>
    </source>
</evidence>
<dbReference type="InterPro" id="IPR013657">
    <property type="entry name" value="SCL35B1-4/HUT1"/>
</dbReference>
<name>A0A0N4UDY4_DRAME</name>
<proteinExistence type="inferred from homology"/>
<dbReference type="EMBL" id="UYYG01001179">
    <property type="protein sequence ID" value="VDN59330.1"/>
    <property type="molecule type" value="Genomic_DNA"/>
</dbReference>
<evidence type="ECO:0000256" key="4">
    <source>
        <dbReference type="ARBA" id="ARBA00022597"/>
    </source>
</evidence>
<dbReference type="SUPFAM" id="SSF103481">
    <property type="entry name" value="Multidrug resistance efflux transporter EmrE"/>
    <property type="match status" value="1"/>
</dbReference>
<feature type="transmembrane region" description="Helical" evidence="8">
    <location>
        <begin position="259"/>
        <end position="284"/>
    </location>
</feature>
<evidence type="ECO:0000256" key="2">
    <source>
        <dbReference type="ARBA" id="ARBA00010694"/>
    </source>
</evidence>
<keyword evidence="3" id="KW-0813">Transport</keyword>
<dbReference type="NCBIfam" id="TIGR00803">
    <property type="entry name" value="nst"/>
    <property type="match status" value="1"/>
</dbReference>
<evidence type="ECO:0000256" key="7">
    <source>
        <dbReference type="ARBA" id="ARBA00023136"/>
    </source>
</evidence>
<organism evidence="10 12">
    <name type="scientific">Dracunculus medinensis</name>
    <name type="common">Guinea worm</name>
    <dbReference type="NCBI Taxonomy" id="318479"/>
    <lineage>
        <taxon>Eukaryota</taxon>
        <taxon>Metazoa</taxon>
        <taxon>Ecdysozoa</taxon>
        <taxon>Nematoda</taxon>
        <taxon>Chromadorea</taxon>
        <taxon>Rhabditida</taxon>
        <taxon>Spirurina</taxon>
        <taxon>Dracunculoidea</taxon>
        <taxon>Dracunculidae</taxon>
        <taxon>Dracunculus</taxon>
    </lineage>
</organism>
<feature type="transmembrane region" description="Helical" evidence="8">
    <location>
        <begin position="86"/>
        <end position="105"/>
    </location>
</feature>
<evidence type="ECO:0000313" key="12">
    <source>
        <dbReference type="WBParaSite" id="DME_0000556201-mRNA-1"/>
    </source>
</evidence>
<dbReference type="OrthoDB" id="999962at2759"/>
<dbReference type="AlphaFoldDB" id="A0A0N4UDY4"/>
<sequence>MHYDFILFGFFNLSNSFIYRFIYLFFFFFFSYLLIIFISFLVSISNNLSLNFNISIPVLIIFRSGSLIAQLIMGRYLRNNFYSQRQIVSVLLLTVGIIIFTLADIKEHRKISIVRTSIFLLPSSLIASPGIALLTFGLFASAYLGICQENLYHKYGKHHEELMLFVHLLSLPAFIFFYEDIMNGISRLNYSLPLHMFEFPVPRLWISLVALCISQWICVKNVYKLTSVTSPLNVTIVVTMRKFISLTLSILIFKNAFNMIHLVGALLVFIGSILYTDDISPFLFKIKEKFKKIVPL</sequence>
<dbReference type="Proteomes" id="UP000038040">
    <property type="component" value="Unplaced"/>
</dbReference>
<feature type="transmembrane region" description="Helical" evidence="8">
    <location>
        <begin position="125"/>
        <end position="146"/>
    </location>
</feature>
<dbReference type="STRING" id="318479.A0A0N4UDY4"/>
<keyword evidence="7 8" id="KW-0472">Membrane</keyword>
<keyword evidence="5 8" id="KW-0812">Transmembrane</keyword>
<feature type="transmembrane region" description="Helical" evidence="8">
    <location>
        <begin position="21"/>
        <end position="42"/>
    </location>
</feature>
<keyword evidence="6 8" id="KW-1133">Transmembrane helix</keyword>
<keyword evidence="11" id="KW-1185">Reference proteome</keyword>
<evidence type="ECO:0000313" key="10">
    <source>
        <dbReference type="Proteomes" id="UP000038040"/>
    </source>
</evidence>
<comment type="subcellular location">
    <subcellularLocation>
        <location evidence="1">Endomembrane system</location>
        <topology evidence="1">Multi-pass membrane protein</topology>
    </subcellularLocation>
</comment>
<keyword evidence="4" id="KW-0762">Sugar transport</keyword>
<dbReference type="WBParaSite" id="DME_0000556201-mRNA-1">
    <property type="protein sequence ID" value="DME_0000556201-mRNA-1"/>
    <property type="gene ID" value="DME_0000556201"/>
</dbReference>
<accession>A0A0N4UDY4</accession>
<dbReference type="GO" id="GO:0000139">
    <property type="term" value="C:Golgi membrane"/>
    <property type="evidence" value="ECO:0007669"/>
    <property type="project" value="TreeGrafter"/>
</dbReference>
<evidence type="ECO:0000313" key="9">
    <source>
        <dbReference type="EMBL" id="VDN59330.1"/>
    </source>
</evidence>
<dbReference type="GO" id="GO:0005789">
    <property type="term" value="C:endoplasmic reticulum membrane"/>
    <property type="evidence" value="ECO:0007669"/>
    <property type="project" value="TreeGrafter"/>
</dbReference>
<dbReference type="InterPro" id="IPR037185">
    <property type="entry name" value="EmrE-like"/>
</dbReference>
<evidence type="ECO:0000313" key="11">
    <source>
        <dbReference type="Proteomes" id="UP000274756"/>
    </source>
</evidence>
<evidence type="ECO:0000256" key="8">
    <source>
        <dbReference type="SAM" id="Phobius"/>
    </source>
</evidence>
<protein>
    <submittedName>
        <fullName evidence="12">TPT domain-containing protein</fullName>
    </submittedName>
</protein>
<dbReference type="Proteomes" id="UP000274756">
    <property type="component" value="Unassembled WGS sequence"/>
</dbReference>
<gene>
    <name evidence="9" type="ORF">DME_LOCUS9303</name>
</gene>
<dbReference type="Pfam" id="PF08449">
    <property type="entry name" value="UAA"/>
    <property type="match status" value="1"/>
</dbReference>
<dbReference type="GO" id="GO:0005464">
    <property type="term" value="F:UDP-xylose transmembrane transporter activity"/>
    <property type="evidence" value="ECO:0007669"/>
    <property type="project" value="TreeGrafter"/>
</dbReference>
<evidence type="ECO:0000256" key="6">
    <source>
        <dbReference type="ARBA" id="ARBA00022989"/>
    </source>
</evidence>
<dbReference type="PANTHER" id="PTHR10778">
    <property type="entry name" value="SOLUTE CARRIER FAMILY 35 MEMBER B"/>
    <property type="match status" value="1"/>
</dbReference>
<evidence type="ECO:0000256" key="5">
    <source>
        <dbReference type="ARBA" id="ARBA00022692"/>
    </source>
</evidence>
<evidence type="ECO:0000256" key="1">
    <source>
        <dbReference type="ARBA" id="ARBA00004127"/>
    </source>
</evidence>
<feature type="transmembrane region" description="Helical" evidence="8">
    <location>
        <begin position="162"/>
        <end position="181"/>
    </location>
</feature>
<reference evidence="9 11" key="2">
    <citation type="submission" date="2018-11" db="EMBL/GenBank/DDBJ databases">
        <authorList>
            <consortium name="Pathogen Informatics"/>
        </authorList>
    </citation>
    <scope>NUCLEOTIDE SEQUENCE [LARGE SCALE GENOMIC DNA]</scope>
</reference>
<dbReference type="GO" id="GO:0005462">
    <property type="term" value="F:UDP-N-acetylglucosamine transmembrane transporter activity"/>
    <property type="evidence" value="ECO:0007669"/>
    <property type="project" value="TreeGrafter"/>
</dbReference>
<dbReference type="PANTHER" id="PTHR10778:SF4">
    <property type="entry name" value="NUCLEOTIDE SUGAR TRANSPORTER SLC35B4"/>
    <property type="match status" value="1"/>
</dbReference>
<feature type="transmembrane region" description="Helical" evidence="8">
    <location>
        <begin position="201"/>
        <end position="219"/>
    </location>
</feature>
<feature type="transmembrane region" description="Helical" evidence="8">
    <location>
        <begin position="54"/>
        <end position="74"/>
    </location>
</feature>
<feature type="transmembrane region" description="Helical" evidence="8">
    <location>
        <begin position="231"/>
        <end position="253"/>
    </location>
</feature>
<reference evidence="12" key="1">
    <citation type="submission" date="2017-02" db="UniProtKB">
        <authorList>
            <consortium name="WormBaseParasite"/>
        </authorList>
    </citation>
    <scope>IDENTIFICATION</scope>
</reference>